<protein>
    <submittedName>
        <fullName evidence="6">DNA-directed RNA polymerase sigma-70 factor</fullName>
    </submittedName>
</protein>
<dbReference type="InterPro" id="IPR014284">
    <property type="entry name" value="RNA_pol_sigma-70_dom"/>
</dbReference>
<accession>A0AA48KME3</accession>
<sequence>MSNYYFYEGFSNLKIPVTPIVKEKLNSDNVDIELQFKENYELLLITSYTILKDKNIACDIVQDFFEYYINKNESIALKVSFQAYAVRAVKNMSYTFLRKTSQERALLQNLPKETEVIDHPAMEVDPRELNLSRLMESLPPKRKKIFEASVINGHSYAEIAEANGISVNTVKTQIKRAYAFMRATVKTFLF</sequence>
<keyword evidence="6" id="KW-0240">DNA-directed RNA polymerase</keyword>
<evidence type="ECO:0000313" key="7">
    <source>
        <dbReference type="Proteomes" id="UP001330184"/>
    </source>
</evidence>
<evidence type="ECO:0000313" key="6">
    <source>
        <dbReference type="EMBL" id="BDW93079.1"/>
    </source>
</evidence>
<name>A0AA48KME3_9FLAO</name>
<dbReference type="InterPro" id="IPR039425">
    <property type="entry name" value="RNA_pol_sigma-70-like"/>
</dbReference>
<dbReference type="InterPro" id="IPR013249">
    <property type="entry name" value="RNA_pol_sigma70_r4_t2"/>
</dbReference>
<keyword evidence="4" id="KW-0804">Transcription</keyword>
<comment type="similarity">
    <text evidence="1">Belongs to the sigma-70 factor family. ECF subfamily.</text>
</comment>
<keyword evidence="7" id="KW-1185">Reference proteome</keyword>
<dbReference type="PANTHER" id="PTHR43133:SF46">
    <property type="entry name" value="RNA POLYMERASE SIGMA-70 FACTOR ECF SUBFAMILY"/>
    <property type="match status" value="1"/>
</dbReference>
<dbReference type="InterPro" id="IPR013324">
    <property type="entry name" value="RNA_pol_sigma_r3/r4-like"/>
</dbReference>
<dbReference type="InterPro" id="IPR036388">
    <property type="entry name" value="WH-like_DNA-bd_sf"/>
</dbReference>
<reference evidence="6 7" key="1">
    <citation type="submission" date="2023-01" db="EMBL/GenBank/DDBJ databases">
        <title>Complete genome sequence of Muricauda aquimarina strain IFOP_LL357.</title>
        <authorList>
            <person name="Gajardo G."/>
            <person name="Ueki S."/>
            <person name="Maruyama F."/>
        </authorList>
    </citation>
    <scope>NUCLEOTIDE SEQUENCE [LARGE SCALE GENOMIC DNA]</scope>
    <source>
        <strain evidence="6 7">IFOP_LL357</strain>
    </source>
</reference>
<dbReference type="SUPFAM" id="SSF88659">
    <property type="entry name" value="Sigma3 and sigma4 domains of RNA polymerase sigma factors"/>
    <property type="match status" value="1"/>
</dbReference>
<evidence type="ECO:0000256" key="4">
    <source>
        <dbReference type="ARBA" id="ARBA00023163"/>
    </source>
</evidence>
<dbReference type="Pfam" id="PF08281">
    <property type="entry name" value="Sigma70_r4_2"/>
    <property type="match status" value="1"/>
</dbReference>
<evidence type="ECO:0000256" key="1">
    <source>
        <dbReference type="ARBA" id="ARBA00010641"/>
    </source>
</evidence>
<keyword evidence="3" id="KW-0731">Sigma factor</keyword>
<dbReference type="Gene3D" id="1.10.10.10">
    <property type="entry name" value="Winged helix-like DNA-binding domain superfamily/Winged helix DNA-binding domain"/>
    <property type="match status" value="1"/>
</dbReference>
<proteinExistence type="inferred from homology"/>
<keyword evidence="2" id="KW-0805">Transcription regulation</keyword>
<gene>
    <name evidence="6" type="ORF">MACH07_19110</name>
</gene>
<evidence type="ECO:0000256" key="2">
    <source>
        <dbReference type="ARBA" id="ARBA00023015"/>
    </source>
</evidence>
<dbReference type="NCBIfam" id="TIGR02937">
    <property type="entry name" value="sigma70-ECF"/>
    <property type="match status" value="1"/>
</dbReference>
<dbReference type="GO" id="GO:0006352">
    <property type="term" value="P:DNA-templated transcription initiation"/>
    <property type="evidence" value="ECO:0007669"/>
    <property type="project" value="InterPro"/>
</dbReference>
<dbReference type="GO" id="GO:0003677">
    <property type="term" value="F:DNA binding"/>
    <property type="evidence" value="ECO:0007669"/>
    <property type="project" value="InterPro"/>
</dbReference>
<dbReference type="SUPFAM" id="SSF88946">
    <property type="entry name" value="Sigma2 domain of RNA polymerase sigma factors"/>
    <property type="match status" value="1"/>
</dbReference>
<dbReference type="GO" id="GO:0000428">
    <property type="term" value="C:DNA-directed RNA polymerase complex"/>
    <property type="evidence" value="ECO:0007669"/>
    <property type="project" value="UniProtKB-KW"/>
</dbReference>
<feature type="domain" description="RNA polymerase sigma factor 70 region 4 type 2" evidence="5">
    <location>
        <begin position="130"/>
        <end position="180"/>
    </location>
</feature>
<organism evidence="6 7">
    <name type="scientific">Flagellimonas marinaquae</name>
    <dbReference type="NCBI Taxonomy" id="254955"/>
    <lineage>
        <taxon>Bacteria</taxon>
        <taxon>Pseudomonadati</taxon>
        <taxon>Bacteroidota</taxon>
        <taxon>Flavobacteriia</taxon>
        <taxon>Flavobacteriales</taxon>
        <taxon>Flavobacteriaceae</taxon>
        <taxon>Flagellimonas</taxon>
    </lineage>
</organism>
<evidence type="ECO:0000259" key="5">
    <source>
        <dbReference type="Pfam" id="PF08281"/>
    </source>
</evidence>
<dbReference type="InterPro" id="IPR013325">
    <property type="entry name" value="RNA_pol_sigma_r2"/>
</dbReference>
<dbReference type="RefSeq" id="WP_224835276.1">
    <property type="nucleotide sequence ID" value="NZ_AP027268.1"/>
</dbReference>
<dbReference type="CDD" id="cd06171">
    <property type="entry name" value="Sigma70_r4"/>
    <property type="match status" value="1"/>
</dbReference>
<dbReference type="Proteomes" id="UP001330184">
    <property type="component" value="Chromosome"/>
</dbReference>
<evidence type="ECO:0000256" key="3">
    <source>
        <dbReference type="ARBA" id="ARBA00023082"/>
    </source>
</evidence>
<dbReference type="AlphaFoldDB" id="A0AA48KME3"/>
<dbReference type="GO" id="GO:0016987">
    <property type="term" value="F:sigma factor activity"/>
    <property type="evidence" value="ECO:0007669"/>
    <property type="project" value="UniProtKB-KW"/>
</dbReference>
<dbReference type="Gene3D" id="1.10.1740.10">
    <property type="match status" value="1"/>
</dbReference>
<dbReference type="EMBL" id="AP027268">
    <property type="protein sequence ID" value="BDW93079.1"/>
    <property type="molecule type" value="Genomic_DNA"/>
</dbReference>
<dbReference type="PANTHER" id="PTHR43133">
    <property type="entry name" value="RNA POLYMERASE ECF-TYPE SIGMA FACTO"/>
    <property type="match status" value="1"/>
</dbReference>